<dbReference type="RefSeq" id="XP_009527711.1">
    <property type="nucleotide sequence ID" value="XM_009529416.1"/>
</dbReference>
<dbReference type="InParanoid" id="G4ZH28"/>
<protein>
    <submittedName>
        <fullName evidence="2">Uncharacterized protein</fullName>
    </submittedName>
</protein>
<organism evidence="2 3">
    <name type="scientific">Phytophthora sojae (strain P6497)</name>
    <name type="common">Soybean stem and root rot agent</name>
    <name type="synonym">Phytophthora megasperma f. sp. glycines</name>
    <dbReference type="NCBI Taxonomy" id="1094619"/>
    <lineage>
        <taxon>Eukaryota</taxon>
        <taxon>Sar</taxon>
        <taxon>Stramenopiles</taxon>
        <taxon>Oomycota</taxon>
        <taxon>Peronosporomycetes</taxon>
        <taxon>Peronosporales</taxon>
        <taxon>Peronosporaceae</taxon>
        <taxon>Phytophthora</taxon>
    </lineage>
</organism>
<dbReference type="AlphaFoldDB" id="G4ZH28"/>
<evidence type="ECO:0000256" key="1">
    <source>
        <dbReference type="SAM" id="MobiDB-lite"/>
    </source>
</evidence>
<reference evidence="2 3" key="1">
    <citation type="journal article" date="2006" name="Science">
        <title>Phytophthora genome sequences uncover evolutionary origins and mechanisms of pathogenesis.</title>
        <authorList>
            <person name="Tyler B.M."/>
            <person name="Tripathy S."/>
            <person name="Zhang X."/>
            <person name="Dehal P."/>
            <person name="Jiang R.H."/>
            <person name="Aerts A."/>
            <person name="Arredondo F.D."/>
            <person name="Baxter L."/>
            <person name="Bensasson D."/>
            <person name="Beynon J.L."/>
            <person name="Chapman J."/>
            <person name="Damasceno C.M."/>
            <person name="Dorrance A.E."/>
            <person name="Dou D."/>
            <person name="Dickerman A.W."/>
            <person name="Dubchak I.L."/>
            <person name="Garbelotto M."/>
            <person name="Gijzen M."/>
            <person name="Gordon S.G."/>
            <person name="Govers F."/>
            <person name="Grunwald N.J."/>
            <person name="Huang W."/>
            <person name="Ivors K.L."/>
            <person name="Jones R.W."/>
            <person name="Kamoun S."/>
            <person name="Krampis K."/>
            <person name="Lamour K.H."/>
            <person name="Lee M.K."/>
            <person name="McDonald W.H."/>
            <person name="Medina M."/>
            <person name="Meijer H.J."/>
            <person name="Nordberg E.K."/>
            <person name="Maclean D.J."/>
            <person name="Ospina-Giraldo M.D."/>
            <person name="Morris P.F."/>
            <person name="Phuntumart V."/>
            <person name="Putnam N.H."/>
            <person name="Rash S."/>
            <person name="Rose J.K."/>
            <person name="Sakihama Y."/>
            <person name="Salamov A.A."/>
            <person name="Savidor A."/>
            <person name="Scheuring C.F."/>
            <person name="Smith B.M."/>
            <person name="Sobral B.W."/>
            <person name="Terry A."/>
            <person name="Torto-Alalibo T.A."/>
            <person name="Win J."/>
            <person name="Xu Z."/>
            <person name="Zhang H."/>
            <person name="Grigoriev I.V."/>
            <person name="Rokhsar D.S."/>
            <person name="Boore J.L."/>
        </authorList>
    </citation>
    <scope>NUCLEOTIDE SEQUENCE [LARGE SCALE GENOMIC DNA]</scope>
    <source>
        <strain evidence="2 3">P6497</strain>
    </source>
</reference>
<feature type="compositionally biased region" description="Low complexity" evidence="1">
    <location>
        <begin position="25"/>
        <end position="34"/>
    </location>
</feature>
<dbReference type="EMBL" id="JH159154">
    <property type="protein sequence ID" value="EGZ18653.1"/>
    <property type="molecule type" value="Genomic_DNA"/>
</dbReference>
<keyword evidence="3" id="KW-1185">Reference proteome</keyword>
<dbReference type="Proteomes" id="UP000002640">
    <property type="component" value="Unassembled WGS sequence"/>
</dbReference>
<dbReference type="GeneID" id="20646463"/>
<feature type="compositionally biased region" description="Low complexity" evidence="1">
    <location>
        <begin position="62"/>
        <end position="81"/>
    </location>
</feature>
<accession>G4ZH28</accession>
<evidence type="ECO:0000313" key="2">
    <source>
        <dbReference type="EMBL" id="EGZ18653.1"/>
    </source>
</evidence>
<feature type="compositionally biased region" description="Low complexity" evidence="1">
    <location>
        <begin position="42"/>
        <end position="54"/>
    </location>
</feature>
<evidence type="ECO:0000313" key="3">
    <source>
        <dbReference type="Proteomes" id="UP000002640"/>
    </source>
</evidence>
<proteinExistence type="predicted"/>
<dbReference type="KEGG" id="psoj:PHYSODRAFT_332399"/>
<sequence length="106" mass="10692">MRGHIAISQIVKMAESATLDGKQETAPAQGTAPPGSTPPPTQQRTGDAPASTAPAGGGSGQAGNSASGDTSTDSTKTGATTRRFTVSPRVSPEYHVSLWVIVTPEC</sequence>
<feature type="region of interest" description="Disordered" evidence="1">
    <location>
        <begin position="16"/>
        <end position="89"/>
    </location>
</feature>
<gene>
    <name evidence="2" type="ORF">PHYSODRAFT_332399</name>
</gene>
<name>G4ZH28_PHYSP</name>